<reference evidence="1" key="1">
    <citation type="journal article" date="2020" name="mSystems">
        <title>Genome- and Community-Level Interaction Insights into Carbon Utilization and Element Cycling Functions of Hydrothermarchaeota in Hydrothermal Sediment.</title>
        <authorList>
            <person name="Zhou Z."/>
            <person name="Liu Y."/>
            <person name="Xu W."/>
            <person name="Pan J."/>
            <person name="Luo Z.H."/>
            <person name="Li M."/>
        </authorList>
    </citation>
    <scope>NUCLEOTIDE SEQUENCE [LARGE SCALE GENOMIC DNA]</scope>
    <source>
        <strain evidence="1">SpSt-902</strain>
    </source>
</reference>
<proteinExistence type="predicted"/>
<dbReference type="AlphaFoldDB" id="A0A7C3QSR7"/>
<accession>A0A7C3QSR7</accession>
<sequence length="116" mass="12872">MPSPEKHVGILLLKSPEWSVFQSVVHLSVALLEEKARLTLFIMDDAVLGLYPRQHGKPLSYPLYPVVEKGGSILVCQSTAETRGVTADRLPEGVRFDTQVRLGRLADDVDVFLPFV</sequence>
<gene>
    <name evidence="1" type="ORF">ENX03_00865</name>
</gene>
<organism evidence="1">
    <name type="scientific">Leptospirillum ferriphilum</name>
    <dbReference type="NCBI Taxonomy" id="178606"/>
    <lineage>
        <taxon>Bacteria</taxon>
        <taxon>Pseudomonadati</taxon>
        <taxon>Nitrospirota</taxon>
        <taxon>Nitrospiria</taxon>
        <taxon>Nitrospirales</taxon>
        <taxon>Nitrospiraceae</taxon>
        <taxon>Leptospirillum</taxon>
    </lineage>
</organism>
<dbReference type="Pfam" id="PF02635">
    <property type="entry name" value="DsrE"/>
    <property type="match status" value="1"/>
</dbReference>
<dbReference type="EMBL" id="DTMM01000016">
    <property type="protein sequence ID" value="HFT92495.1"/>
    <property type="molecule type" value="Genomic_DNA"/>
</dbReference>
<dbReference type="InterPro" id="IPR003787">
    <property type="entry name" value="Sulphur_relay_DsrE/F-like"/>
</dbReference>
<name>A0A7C3QSR7_9BACT</name>
<evidence type="ECO:0000313" key="1">
    <source>
        <dbReference type="EMBL" id="HFT92495.1"/>
    </source>
</evidence>
<dbReference type="InterPro" id="IPR027396">
    <property type="entry name" value="DsrEFH-like"/>
</dbReference>
<dbReference type="Gene3D" id="3.40.1260.10">
    <property type="entry name" value="DsrEFH-like"/>
    <property type="match status" value="1"/>
</dbReference>
<protein>
    <submittedName>
        <fullName evidence="1">Uncharacterized protein</fullName>
    </submittedName>
</protein>
<comment type="caution">
    <text evidence="1">The sequence shown here is derived from an EMBL/GenBank/DDBJ whole genome shotgun (WGS) entry which is preliminary data.</text>
</comment>
<dbReference type="SUPFAM" id="SSF75169">
    <property type="entry name" value="DsrEFH-like"/>
    <property type="match status" value="1"/>
</dbReference>